<sequence>MKGGRVFVMTTLLVLLFGCLAACIQGRSTLLDNGGETKIFPRNSHLTSPCPSSSTGNSTSPVDDESNKIKLVMCVYKGLRCVVGEPCFCCALEQPAPRCYCTHSECEAKCPFCYPPPCSPGAAVEEGRAVLPAGSSSNAT</sequence>
<proteinExistence type="predicted"/>
<keyword evidence="2" id="KW-0732">Signal</keyword>
<reference evidence="3" key="1">
    <citation type="submission" date="2020-05" db="EMBL/GenBank/DDBJ databases">
        <title>WGS assembly of Panicum virgatum.</title>
        <authorList>
            <person name="Lovell J.T."/>
            <person name="Jenkins J."/>
            <person name="Shu S."/>
            <person name="Juenger T.E."/>
            <person name="Schmutz J."/>
        </authorList>
    </citation>
    <scope>NUCLEOTIDE SEQUENCE</scope>
    <source>
        <strain evidence="3">AP13</strain>
    </source>
</reference>
<feature type="compositionally biased region" description="Polar residues" evidence="1">
    <location>
        <begin position="44"/>
        <end position="61"/>
    </location>
</feature>
<evidence type="ECO:0000256" key="2">
    <source>
        <dbReference type="SAM" id="SignalP"/>
    </source>
</evidence>
<organism evidence="3 4">
    <name type="scientific">Panicum virgatum</name>
    <name type="common">Blackwell switchgrass</name>
    <dbReference type="NCBI Taxonomy" id="38727"/>
    <lineage>
        <taxon>Eukaryota</taxon>
        <taxon>Viridiplantae</taxon>
        <taxon>Streptophyta</taxon>
        <taxon>Embryophyta</taxon>
        <taxon>Tracheophyta</taxon>
        <taxon>Spermatophyta</taxon>
        <taxon>Magnoliopsida</taxon>
        <taxon>Liliopsida</taxon>
        <taxon>Poales</taxon>
        <taxon>Poaceae</taxon>
        <taxon>PACMAD clade</taxon>
        <taxon>Panicoideae</taxon>
        <taxon>Panicodae</taxon>
        <taxon>Paniceae</taxon>
        <taxon>Panicinae</taxon>
        <taxon>Panicum</taxon>
        <taxon>Panicum sect. Hiantes</taxon>
    </lineage>
</organism>
<feature type="region of interest" description="Disordered" evidence="1">
    <location>
        <begin position="42"/>
        <end position="64"/>
    </location>
</feature>
<dbReference type="Proteomes" id="UP000823388">
    <property type="component" value="Chromosome 1N"/>
</dbReference>
<dbReference type="AlphaFoldDB" id="A0A8T0WL66"/>
<evidence type="ECO:0000313" key="4">
    <source>
        <dbReference type="Proteomes" id="UP000823388"/>
    </source>
</evidence>
<protein>
    <submittedName>
        <fullName evidence="3">Uncharacterized protein</fullName>
    </submittedName>
</protein>
<comment type="caution">
    <text evidence="3">The sequence shown here is derived from an EMBL/GenBank/DDBJ whole genome shotgun (WGS) entry which is preliminary data.</text>
</comment>
<evidence type="ECO:0000313" key="3">
    <source>
        <dbReference type="EMBL" id="KAG2648770.1"/>
    </source>
</evidence>
<evidence type="ECO:0000256" key="1">
    <source>
        <dbReference type="SAM" id="MobiDB-lite"/>
    </source>
</evidence>
<name>A0A8T0WL66_PANVG</name>
<accession>A0A8T0WL66</accession>
<gene>
    <name evidence="3" type="ORF">PVAP13_1NG064200</name>
</gene>
<keyword evidence="4" id="KW-1185">Reference proteome</keyword>
<dbReference type="PROSITE" id="PS51257">
    <property type="entry name" value="PROKAR_LIPOPROTEIN"/>
    <property type="match status" value="1"/>
</dbReference>
<feature type="signal peptide" evidence="2">
    <location>
        <begin position="1"/>
        <end position="21"/>
    </location>
</feature>
<dbReference type="EMBL" id="CM029038">
    <property type="protein sequence ID" value="KAG2648770.1"/>
    <property type="molecule type" value="Genomic_DNA"/>
</dbReference>
<feature type="chain" id="PRO_5035848624" evidence="2">
    <location>
        <begin position="22"/>
        <end position="140"/>
    </location>
</feature>